<accession>A0A8E2QYT3</accession>
<dbReference type="AlphaFoldDB" id="A0A8E2QYT3"/>
<evidence type="ECO:0000259" key="1">
    <source>
        <dbReference type="Pfam" id="PF01863"/>
    </source>
</evidence>
<gene>
    <name evidence="2" type="ORF">EELLY_v1c04590</name>
</gene>
<dbReference type="EMBL" id="PHND01000001">
    <property type="protein sequence ID" value="PPE04779.1"/>
    <property type="molecule type" value="Genomic_DNA"/>
</dbReference>
<keyword evidence="3" id="KW-1185">Reference proteome</keyword>
<dbReference type="GO" id="GO:0008237">
    <property type="term" value="F:metallopeptidase activity"/>
    <property type="evidence" value="ECO:0007669"/>
    <property type="project" value="UniProtKB-KW"/>
</dbReference>
<dbReference type="Gene3D" id="3.30.2010.10">
    <property type="entry name" value="Metalloproteases ('zincins'), catalytic domain"/>
    <property type="match status" value="1"/>
</dbReference>
<dbReference type="Proteomes" id="UP000239010">
    <property type="component" value="Unassembled WGS sequence"/>
</dbReference>
<protein>
    <submittedName>
        <fullName evidence="2">Zinc metalloprotease</fullName>
    </submittedName>
</protein>
<dbReference type="Pfam" id="PF01863">
    <property type="entry name" value="YgjP-like"/>
    <property type="match status" value="1"/>
</dbReference>
<keyword evidence="2" id="KW-0482">Metalloprotease</keyword>
<sequence>MYASLNLMSNYKTFKNLLYQGHDIKYTLSYKDQKHIILKVVAGEIKVSAPHFAELWEIERILYKNITKILSVQSNHIVTSVYDLNASQPWIKIMGEKYQIEINEEITRAKIVDKTIKIKNYYDQEIQIKKIYSLIAKEFKNWFISRTIDWSVKMNIPFKNVSVKLMKAKWGYCLPKESKISYNTKLLHFDDEHISYVIIHELAHILHANHSKEFWNFVEQYSPKYREIRKTLNSTGV</sequence>
<keyword evidence="2" id="KW-0378">Hydrolase</keyword>
<comment type="caution">
    <text evidence="2">The sequence shown here is derived from an EMBL/GenBank/DDBJ whole genome shotgun (WGS) entry which is preliminary data.</text>
</comment>
<proteinExistence type="predicted"/>
<dbReference type="PANTHER" id="PTHR30399:SF1">
    <property type="entry name" value="UTP PYROPHOSPHATASE"/>
    <property type="match status" value="1"/>
</dbReference>
<reference evidence="2 3" key="1">
    <citation type="submission" date="2017-11" db="EMBL/GenBank/DDBJ databases">
        <title>Genome sequence of Entomoplasma ellychniae ELCN-1 (ATCC 43707).</title>
        <authorList>
            <person name="Lo W.-S."/>
            <person name="Gasparich G.E."/>
            <person name="Kuo C.-H."/>
        </authorList>
    </citation>
    <scope>NUCLEOTIDE SEQUENCE [LARGE SCALE GENOMIC DNA]</scope>
    <source>
        <strain evidence="2 3">ELCN-1</strain>
    </source>
</reference>
<dbReference type="InterPro" id="IPR002725">
    <property type="entry name" value="YgjP-like_metallopeptidase"/>
</dbReference>
<evidence type="ECO:0000313" key="2">
    <source>
        <dbReference type="EMBL" id="PPE04779.1"/>
    </source>
</evidence>
<dbReference type="RefSeq" id="WP_245859146.1">
    <property type="nucleotide sequence ID" value="NZ_PHND01000001.1"/>
</dbReference>
<feature type="domain" description="YgjP-like metallopeptidase" evidence="1">
    <location>
        <begin position="34"/>
        <end position="234"/>
    </location>
</feature>
<dbReference type="CDD" id="cd07344">
    <property type="entry name" value="M48_yhfN_like"/>
    <property type="match status" value="1"/>
</dbReference>
<dbReference type="GO" id="GO:0006508">
    <property type="term" value="P:proteolysis"/>
    <property type="evidence" value="ECO:0007669"/>
    <property type="project" value="UniProtKB-KW"/>
</dbReference>
<organism evidence="2 3">
    <name type="scientific">Entomoplasma ellychniae</name>
    <dbReference type="NCBI Taxonomy" id="2114"/>
    <lineage>
        <taxon>Bacteria</taxon>
        <taxon>Bacillati</taxon>
        <taxon>Mycoplasmatota</taxon>
        <taxon>Mollicutes</taxon>
        <taxon>Entomoplasmatales</taxon>
        <taxon>Entomoplasmataceae</taxon>
        <taxon>Entomoplasma</taxon>
    </lineage>
</organism>
<keyword evidence="2" id="KW-0645">Protease</keyword>
<evidence type="ECO:0000313" key="3">
    <source>
        <dbReference type="Proteomes" id="UP000239010"/>
    </source>
</evidence>
<dbReference type="PANTHER" id="PTHR30399">
    <property type="entry name" value="UNCHARACTERIZED PROTEIN YGJP"/>
    <property type="match status" value="1"/>
</dbReference>
<name>A0A8E2QYT3_9MOLU</name>
<dbReference type="InterPro" id="IPR053136">
    <property type="entry name" value="UTP_pyrophosphatase-like"/>
</dbReference>